<feature type="region of interest" description="Disordered" evidence="2">
    <location>
        <begin position="374"/>
        <end position="408"/>
    </location>
</feature>
<keyword evidence="5" id="KW-1185">Reference proteome</keyword>
<dbReference type="PROSITE" id="PS50110">
    <property type="entry name" value="RESPONSE_REGULATORY"/>
    <property type="match status" value="1"/>
</dbReference>
<reference evidence="4" key="1">
    <citation type="submission" date="2022-10" db="EMBL/GenBank/DDBJ databases">
        <title>Comparative genomic analysis of Cohnella hashimotonis sp. nov., isolated from the International Space Station.</title>
        <authorList>
            <person name="Simpson A."/>
            <person name="Venkateswaran K."/>
        </authorList>
    </citation>
    <scope>NUCLEOTIDE SEQUENCE</scope>
    <source>
        <strain evidence="4">DSM 28161</strain>
    </source>
</reference>
<evidence type="ECO:0000256" key="2">
    <source>
        <dbReference type="SAM" id="MobiDB-lite"/>
    </source>
</evidence>
<dbReference type="Pfam" id="PF17853">
    <property type="entry name" value="GGDEF_2"/>
    <property type="match status" value="1"/>
</dbReference>
<comment type="caution">
    <text evidence="4">The sequence shown here is derived from an EMBL/GenBank/DDBJ whole genome shotgun (WGS) entry which is preliminary data.</text>
</comment>
<evidence type="ECO:0000313" key="5">
    <source>
        <dbReference type="Proteomes" id="UP001153404"/>
    </source>
</evidence>
<sequence length="474" mass="52533">MFTLIIVHADPEWLQRLVEEMMPWRQHRVDKIVTAVDGPAALRAAIASRPELILSDSELHGASGADWVNEYAATGNPFQVAFFCAREDFGFARAAMRLKAVDCLPMPVTPAQLERTIADMIGELERPSGLNLQMWLNAQTLLQRSFADSLLQGTRFYSDQTFREHARSLRMEWLDEGCRVLAIRMTEDPSDATSAGERRLAAYAADNVIQELAGRHARSVIVTSGTGEWIYIAASEEPEADIGIVAEEWIEAVRQYTHARIRIGLSGRSARWNELPRLLSQAVEALSFADTLDGHSVLRYERTAAHMPETRGSDERRLLRELLAGNKAGVRQWLEDLPRDAFGPQDGVALAESAWKWLAGLHRFLESSGAMHGGGDRRFAAGRTTSRRGTSQSRTRTGDGPSPSFMRLAQPFHGRDFAAGDRLYRIESRLPRQAGGCGEAIVRLPGLARQVVQFADEQDLSSVCDRPQDGGGQA</sequence>
<dbReference type="EMBL" id="JAPDIA010000008">
    <property type="protein sequence ID" value="MDG0813334.1"/>
    <property type="molecule type" value="Genomic_DNA"/>
</dbReference>
<feature type="compositionally biased region" description="Low complexity" evidence="2">
    <location>
        <begin position="382"/>
        <end position="395"/>
    </location>
</feature>
<proteinExistence type="predicted"/>
<dbReference type="Proteomes" id="UP001153404">
    <property type="component" value="Unassembled WGS sequence"/>
</dbReference>
<protein>
    <recommendedName>
        <fullName evidence="3">Response regulatory domain-containing protein</fullName>
    </recommendedName>
</protein>
<dbReference type="InterPro" id="IPR041522">
    <property type="entry name" value="CdaR_GGDEF"/>
</dbReference>
<organism evidence="4 5">
    <name type="scientific">Cohnella rhizosphaerae</name>
    <dbReference type="NCBI Taxonomy" id="1457232"/>
    <lineage>
        <taxon>Bacteria</taxon>
        <taxon>Bacillati</taxon>
        <taxon>Bacillota</taxon>
        <taxon>Bacilli</taxon>
        <taxon>Bacillales</taxon>
        <taxon>Paenibacillaceae</taxon>
        <taxon>Cohnella</taxon>
    </lineage>
</organism>
<evidence type="ECO:0000259" key="3">
    <source>
        <dbReference type="PROSITE" id="PS50110"/>
    </source>
</evidence>
<name>A0A9X4KXX4_9BACL</name>
<dbReference type="SMART" id="SM00448">
    <property type="entry name" value="REC"/>
    <property type="match status" value="1"/>
</dbReference>
<gene>
    <name evidence="4" type="ORF">OMP40_31650</name>
</gene>
<dbReference type="Gene3D" id="3.40.50.2300">
    <property type="match status" value="1"/>
</dbReference>
<dbReference type="GO" id="GO:0000160">
    <property type="term" value="P:phosphorelay signal transduction system"/>
    <property type="evidence" value="ECO:0007669"/>
    <property type="project" value="InterPro"/>
</dbReference>
<feature type="domain" description="Response regulatory" evidence="3">
    <location>
        <begin position="3"/>
        <end position="121"/>
    </location>
</feature>
<dbReference type="RefSeq" id="WP_277537207.1">
    <property type="nucleotide sequence ID" value="NZ_JAPDIA010000008.1"/>
</dbReference>
<accession>A0A9X4KXX4</accession>
<evidence type="ECO:0000256" key="1">
    <source>
        <dbReference type="PROSITE-ProRule" id="PRU00169"/>
    </source>
</evidence>
<evidence type="ECO:0000313" key="4">
    <source>
        <dbReference type="EMBL" id="MDG0813334.1"/>
    </source>
</evidence>
<dbReference type="InterPro" id="IPR001789">
    <property type="entry name" value="Sig_transdc_resp-reg_receiver"/>
</dbReference>
<dbReference type="AlphaFoldDB" id="A0A9X4KXX4"/>
<dbReference type="SUPFAM" id="SSF52172">
    <property type="entry name" value="CheY-like"/>
    <property type="match status" value="1"/>
</dbReference>
<dbReference type="InterPro" id="IPR011006">
    <property type="entry name" value="CheY-like_superfamily"/>
</dbReference>
<keyword evidence="1" id="KW-0597">Phosphoprotein</keyword>
<feature type="modified residue" description="4-aspartylphosphate" evidence="1">
    <location>
        <position position="56"/>
    </location>
</feature>